<protein>
    <submittedName>
        <fullName evidence="1">Uncharacterized protein</fullName>
    </submittedName>
</protein>
<organism evidence="1 2">
    <name type="scientific">Thalictrum thalictroides</name>
    <name type="common">Rue-anemone</name>
    <name type="synonym">Anemone thalictroides</name>
    <dbReference type="NCBI Taxonomy" id="46969"/>
    <lineage>
        <taxon>Eukaryota</taxon>
        <taxon>Viridiplantae</taxon>
        <taxon>Streptophyta</taxon>
        <taxon>Embryophyta</taxon>
        <taxon>Tracheophyta</taxon>
        <taxon>Spermatophyta</taxon>
        <taxon>Magnoliopsida</taxon>
        <taxon>Ranunculales</taxon>
        <taxon>Ranunculaceae</taxon>
        <taxon>Thalictroideae</taxon>
        <taxon>Thalictrum</taxon>
    </lineage>
</organism>
<gene>
    <name evidence="1" type="ORF">FRX31_021258</name>
</gene>
<evidence type="ECO:0000313" key="1">
    <source>
        <dbReference type="EMBL" id="KAF5189155.1"/>
    </source>
</evidence>
<evidence type="ECO:0000313" key="2">
    <source>
        <dbReference type="Proteomes" id="UP000554482"/>
    </source>
</evidence>
<accession>A0A7J6VYI0</accession>
<dbReference type="AlphaFoldDB" id="A0A7J6VYI0"/>
<dbReference type="Proteomes" id="UP000554482">
    <property type="component" value="Unassembled WGS sequence"/>
</dbReference>
<reference evidence="1 2" key="1">
    <citation type="submission" date="2020-06" db="EMBL/GenBank/DDBJ databases">
        <title>Transcriptomic and genomic resources for Thalictrum thalictroides and T. hernandezii: Facilitating candidate gene discovery in an emerging model plant lineage.</title>
        <authorList>
            <person name="Arias T."/>
            <person name="Riano-Pachon D.M."/>
            <person name="Di Stilio V.S."/>
        </authorList>
    </citation>
    <scope>NUCLEOTIDE SEQUENCE [LARGE SCALE GENOMIC DNA]</scope>
    <source>
        <strain evidence="2">cv. WT478/WT964</strain>
        <tissue evidence="1">Leaves</tissue>
    </source>
</reference>
<sequence length="70" mass="7365">MPDLRSGVDFSCSELCRLEFSECRGAATLWSEGAATATAVNNVRIDDNAASPVADLPLGTEINAIDIHDA</sequence>
<name>A0A7J6VYI0_THATH</name>
<keyword evidence="2" id="KW-1185">Reference proteome</keyword>
<dbReference type="EMBL" id="JABWDY010025866">
    <property type="protein sequence ID" value="KAF5189155.1"/>
    <property type="molecule type" value="Genomic_DNA"/>
</dbReference>
<comment type="caution">
    <text evidence="1">The sequence shown here is derived from an EMBL/GenBank/DDBJ whole genome shotgun (WGS) entry which is preliminary data.</text>
</comment>
<proteinExistence type="predicted"/>